<keyword evidence="5" id="KW-0274">FAD</keyword>
<dbReference type="KEGG" id="seds:AAY24_02130"/>
<dbReference type="PATRIC" id="fig|1543721.4.peg.451"/>
<dbReference type="UniPathway" id="UPA00232"/>
<organism evidence="9 10">
    <name type="scientific">Sedimenticola thiotaurini</name>
    <dbReference type="NCBI Taxonomy" id="1543721"/>
    <lineage>
        <taxon>Bacteria</taxon>
        <taxon>Pseudomonadati</taxon>
        <taxon>Pseudomonadota</taxon>
        <taxon>Gammaproteobacteria</taxon>
        <taxon>Chromatiales</taxon>
        <taxon>Sedimenticolaceae</taxon>
        <taxon>Sedimenticola</taxon>
    </lineage>
</organism>
<keyword evidence="10" id="KW-1185">Reference proteome</keyword>
<protein>
    <submittedName>
        <fullName evidence="9">Ubiquinone biosynthesis protein UbiH</fullName>
    </submittedName>
</protein>
<dbReference type="NCBIfam" id="TIGR01988">
    <property type="entry name" value="Ubi-OHases"/>
    <property type="match status" value="1"/>
</dbReference>
<dbReference type="OrthoDB" id="9769565at2"/>
<dbReference type="PRINTS" id="PR00420">
    <property type="entry name" value="RNGMNOXGNASE"/>
</dbReference>
<dbReference type="GO" id="GO:0016705">
    <property type="term" value="F:oxidoreductase activity, acting on paired donors, with incorporation or reduction of molecular oxygen"/>
    <property type="evidence" value="ECO:0007669"/>
    <property type="project" value="InterPro"/>
</dbReference>
<keyword evidence="6" id="KW-0560">Oxidoreductase</keyword>
<dbReference type="Pfam" id="PF01494">
    <property type="entry name" value="FAD_binding_3"/>
    <property type="match status" value="1"/>
</dbReference>
<keyword evidence="7" id="KW-0503">Monooxygenase</keyword>
<evidence type="ECO:0000259" key="8">
    <source>
        <dbReference type="Pfam" id="PF01494"/>
    </source>
</evidence>
<comment type="cofactor">
    <cofactor evidence="1">
        <name>FAD</name>
        <dbReference type="ChEBI" id="CHEBI:57692"/>
    </cofactor>
</comment>
<dbReference type="AlphaFoldDB" id="A0A0F7JXK3"/>
<keyword evidence="9" id="KW-0830">Ubiquinone</keyword>
<dbReference type="RefSeq" id="WP_046858282.1">
    <property type="nucleotide sequence ID" value="NZ_CP011412.1"/>
</dbReference>
<accession>A0A0F7JXK3</accession>
<comment type="similarity">
    <text evidence="3">Belongs to the UbiH/COQ6 family.</text>
</comment>
<keyword evidence="4" id="KW-0285">Flavoprotein</keyword>
<evidence type="ECO:0000313" key="9">
    <source>
        <dbReference type="EMBL" id="AKH19343.1"/>
    </source>
</evidence>
<evidence type="ECO:0000256" key="5">
    <source>
        <dbReference type="ARBA" id="ARBA00022827"/>
    </source>
</evidence>
<evidence type="ECO:0000256" key="4">
    <source>
        <dbReference type="ARBA" id="ARBA00022630"/>
    </source>
</evidence>
<name>A0A0F7JXK3_9GAMM</name>
<evidence type="ECO:0000256" key="6">
    <source>
        <dbReference type="ARBA" id="ARBA00023002"/>
    </source>
</evidence>
<sequence>MKYDIVIIGAGPAGLSFARSLAETDLRVLVVERSGMADLQAPAMDGREIALTHLSKKILTEMGAFARIPQDSIAPMKQARVINGDSSYSLKFDSRKEGVDALGYVVPNYLIRKALYEEVTDRENIEILADTSVLDVQITPAVATVTLSNGDAVDASLVVAADSRFSDTRRRVGISASIQDFGRVAIVSRLAHEKPHHRIAYECFHYGRTLAMLPLNGNLSSAVVTVSSDIASQIQAMDETTFAADVQARFNNRLGNMELVGKRYAYPLVAVHANKFVKPRFALIGDAAVGMHPVTAHGFNLGLRGQDTLYRTIRQALLQGQDIGDLKVLEKYQSTHMHVTWPLYTGTNEIVSLYTNDSVPAKILRGLVLRLSNNFPPVKQMISKKLTEVGGHGEAGLPFF</sequence>
<dbReference type="PANTHER" id="PTHR43876:SF25">
    <property type="entry name" value="MONOOXYGENASE NMA2164"/>
    <property type="match status" value="1"/>
</dbReference>
<evidence type="ECO:0000256" key="2">
    <source>
        <dbReference type="ARBA" id="ARBA00004749"/>
    </source>
</evidence>
<dbReference type="GO" id="GO:0004497">
    <property type="term" value="F:monooxygenase activity"/>
    <property type="evidence" value="ECO:0007669"/>
    <property type="project" value="UniProtKB-KW"/>
</dbReference>
<reference evidence="9 10" key="1">
    <citation type="journal article" date="2015" name="Genome Announc.">
        <title>Complete Genome Sequence of Sedimenticola thiotaurini Strain SIP-G1, a Polyphosphate- and Polyhydroxyalkanoate-Accumulating Sulfur-Oxidizing Gammaproteobacterium Isolated from Salt Marsh Sediments.</title>
        <authorList>
            <person name="Flood B.E."/>
            <person name="Jones D.S."/>
            <person name="Bailey J.V."/>
        </authorList>
    </citation>
    <scope>NUCLEOTIDE SEQUENCE [LARGE SCALE GENOMIC DNA]</scope>
    <source>
        <strain evidence="9 10">SIP-G1</strain>
    </source>
</reference>
<dbReference type="InterPro" id="IPR010971">
    <property type="entry name" value="UbiH/COQ6"/>
</dbReference>
<evidence type="ECO:0000256" key="7">
    <source>
        <dbReference type="ARBA" id="ARBA00023033"/>
    </source>
</evidence>
<gene>
    <name evidence="9" type="ORF">AAY24_02130</name>
</gene>
<dbReference type="InterPro" id="IPR036188">
    <property type="entry name" value="FAD/NAD-bd_sf"/>
</dbReference>
<dbReference type="SUPFAM" id="SSF51905">
    <property type="entry name" value="FAD/NAD(P)-binding domain"/>
    <property type="match status" value="1"/>
</dbReference>
<feature type="domain" description="FAD-binding" evidence="8">
    <location>
        <begin position="3"/>
        <end position="341"/>
    </location>
</feature>
<evidence type="ECO:0000313" key="10">
    <source>
        <dbReference type="Proteomes" id="UP000034410"/>
    </source>
</evidence>
<dbReference type="GO" id="GO:0006744">
    <property type="term" value="P:ubiquinone biosynthetic process"/>
    <property type="evidence" value="ECO:0007669"/>
    <property type="project" value="UniProtKB-UniPathway"/>
</dbReference>
<evidence type="ECO:0000256" key="1">
    <source>
        <dbReference type="ARBA" id="ARBA00001974"/>
    </source>
</evidence>
<comment type="pathway">
    <text evidence="2">Cofactor biosynthesis; ubiquinone biosynthesis.</text>
</comment>
<dbReference type="InterPro" id="IPR002938">
    <property type="entry name" value="FAD-bd"/>
</dbReference>
<dbReference type="Proteomes" id="UP000034410">
    <property type="component" value="Chromosome"/>
</dbReference>
<dbReference type="GO" id="GO:0071949">
    <property type="term" value="F:FAD binding"/>
    <property type="evidence" value="ECO:0007669"/>
    <property type="project" value="InterPro"/>
</dbReference>
<dbReference type="InterPro" id="IPR051205">
    <property type="entry name" value="UbiH/COQ6_monooxygenase"/>
</dbReference>
<dbReference type="EMBL" id="CP011412">
    <property type="protein sequence ID" value="AKH19343.1"/>
    <property type="molecule type" value="Genomic_DNA"/>
</dbReference>
<dbReference type="NCBIfam" id="NF006593">
    <property type="entry name" value="PRK09126.1"/>
    <property type="match status" value="1"/>
</dbReference>
<evidence type="ECO:0000256" key="3">
    <source>
        <dbReference type="ARBA" id="ARBA00005349"/>
    </source>
</evidence>
<proteinExistence type="inferred from homology"/>
<dbReference type="Gene3D" id="3.50.50.60">
    <property type="entry name" value="FAD/NAD(P)-binding domain"/>
    <property type="match status" value="2"/>
</dbReference>
<dbReference type="PANTHER" id="PTHR43876">
    <property type="entry name" value="UBIQUINONE BIOSYNTHESIS MONOOXYGENASE COQ6, MITOCHONDRIAL"/>
    <property type="match status" value="1"/>
</dbReference>